<dbReference type="PANTHER" id="PTHR11439">
    <property type="entry name" value="GAG-POL-RELATED RETROTRANSPOSON"/>
    <property type="match status" value="1"/>
</dbReference>
<dbReference type="CDD" id="cd09272">
    <property type="entry name" value="RNase_HI_RT_Ty1"/>
    <property type="match status" value="1"/>
</dbReference>
<dbReference type="Proteomes" id="UP001604336">
    <property type="component" value="Unassembled WGS sequence"/>
</dbReference>
<dbReference type="PANTHER" id="PTHR11439:SF491">
    <property type="entry name" value="INTEGRASE CATALYTIC DOMAIN-CONTAINING PROTEIN"/>
    <property type="match status" value="1"/>
</dbReference>
<protein>
    <submittedName>
        <fullName evidence="1">Cysteine-rich RLK (RECEPTOR-like protein kinase) 8</fullName>
    </submittedName>
</protein>
<evidence type="ECO:0000313" key="1">
    <source>
        <dbReference type="EMBL" id="KAL2491414.1"/>
    </source>
</evidence>
<dbReference type="AlphaFoldDB" id="A0ABD1RTR3"/>
<keyword evidence="2" id="KW-1185">Reference proteome</keyword>
<name>A0ABD1RTR3_9LAMI</name>
<dbReference type="EMBL" id="JBFOLK010000008">
    <property type="protein sequence ID" value="KAL2491414.1"/>
    <property type="molecule type" value="Genomic_DNA"/>
</dbReference>
<sequence length="157" mass="17585">MANPGPEHWEALKWLLRYLKGTSNLGLIYGTCNEGVILKDFVDADFVSDKDNRKSTIAYIFTLCGTCISWKSQLQSIVVLSTTESEYVAATEAIKKDADDTMMFFYVDIKVEIVGLNMVMPTISSWGQCVIGFSAKEMIHDSLPDKYLLLLQLAHFG</sequence>
<evidence type="ECO:0000313" key="2">
    <source>
        <dbReference type="Proteomes" id="UP001604336"/>
    </source>
</evidence>
<organism evidence="1 2">
    <name type="scientific">Abeliophyllum distichum</name>
    <dbReference type="NCBI Taxonomy" id="126358"/>
    <lineage>
        <taxon>Eukaryota</taxon>
        <taxon>Viridiplantae</taxon>
        <taxon>Streptophyta</taxon>
        <taxon>Embryophyta</taxon>
        <taxon>Tracheophyta</taxon>
        <taxon>Spermatophyta</taxon>
        <taxon>Magnoliopsida</taxon>
        <taxon>eudicotyledons</taxon>
        <taxon>Gunneridae</taxon>
        <taxon>Pentapetalae</taxon>
        <taxon>asterids</taxon>
        <taxon>lamiids</taxon>
        <taxon>Lamiales</taxon>
        <taxon>Oleaceae</taxon>
        <taxon>Forsythieae</taxon>
        <taxon>Abeliophyllum</taxon>
    </lineage>
</organism>
<reference evidence="2" key="1">
    <citation type="submission" date="2024-07" db="EMBL/GenBank/DDBJ databases">
        <title>Two chromosome-level genome assemblies of Korean endemic species Abeliophyllum distichum and Forsythia ovata (Oleaceae).</title>
        <authorList>
            <person name="Jang H."/>
        </authorList>
    </citation>
    <scope>NUCLEOTIDE SEQUENCE [LARGE SCALE GENOMIC DNA]</scope>
</reference>
<accession>A0ABD1RTR3</accession>
<gene>
    <name evidence="1" type="ORF">Adt_27042</name>
</gene>
<proteinExistence type="predicted"/>
<comment type="caution">
    <text evidence="1">The sequence shown here is derived from an EMBL/GenBank/DDBJ whole genome shotgun (WGS) entry which is preliminary data.</text>
</comment>